<proteinExistence type="predicted"/>
<gene>
    <name evidence="1" type="ORF">FRC98_16840</name>
</gene>
<dbReference type="RefSeq" id="WP_146982600.1">
    <property type="nucleotide sequence ID" value="NZ_VOSM01000010.1"/>
</dbReference>
<reference evidence="1 2" key="1">
    <citation type="submission" date="2019-08" db="EMBL/GenBank/DDBJ databases">
        <title>Bradymonadales sp. TMQ4.</title>
        <authorList>
            <person name="Liang Q."/>
        </authorList>
    </citation>
    <scope>NUCLEOTIDE SEQUENCE [LARGE SCALE GENOMIC DNA]</scope>
    <source>
        <strain evidence="1 2">TMQ4</strain>
    </source>
</reference>
<comment type="caution">
    <text evidence="1">The sequence shown here is derived from an EMBL/GenBank/DDBJ whole genome shotgun (WGS) entry which is preliminary data.</text>
</comment>
<evidence type="ECO:0000313" key="1">
    <source>
        <dbReference type="EMBL" id="TXD35137.1"/>
    </source>
</evidence>
<accession>A0A5C6WZX6</accession>
<dbReference type="AlphaFoldDB" id="A0A5C6WZX6"/>
<dbReference type="OrthoDB" id="6194058at2"/>
<dbReference type="Proteomes" id="UP000321412">
    <property type="component" value="Unassembled WGS sequence"/>
</dbReference>
<keyword evidence="2" id="KW-1185">Reference proteome</keyword>
<evidence type="ECO:0000313" key="2">
    <source>
        <dbReference type="Proteomes" id="UP000321412"/>
    </source>
</evidence>
<sequence>MIDHDPQPLDVISDALLRKKGIALSSEELLRRKGIDMSVAEIFELVLRQVAELPDVEERTRPELPERQTRERLRALGITFEPFEGENDPLASTIAAYSDVLAASLSTAEAARIMGVNASRVRQLLTASPARLYGIKPDARSSWRIPRFQFDTSGVIRGLDRVLAVLDTALHPLEVVTWFESPCPDLVVDDDKPVSPIQWLRAGYRVDDVVEIARRLS</sequence>
<dbReference type="EMBL" id="VOSM01000010">
    <property type="protein sequence ID" value="TXD35137.1"/>
    <property type="molecule type" value="Genomic_DNA"/>
</dbReference>
<organism evidence="1 2">
    <name type="scientific">Lujinxingia vulgaris</name>
    <dbReference type="NCBI Taxonomy" id="2600176"/>
    <lineage>
        <taxon>Bacteria</taxon>
        <taxon>Deltaproteobacteria</taxon>
        <taxon>Bradymonadales</taxon>
        <taxon>Lujinxingiaceae</taxon>
        <taxon>Lujinxingia</taxon>
    </lineage>
</organism>
<evidence type="ECO:0008006" key="3">
    <source>
        <dbReference type="Google" id="ProtNLM"/>
    </source>
</evidence>
<protein>
    <recommendedName>
        <fullName evidence="3">DNA-binding protein</fullName>
    </recommendedName>
</protein>
<name>A0A5C6WZX6_9DELT</name>